<sequence length="740" mass="75657">MTAESAPTRSTAGVPEVGWAVLVLVVGAVGLAQAYRGWLPALVLGGTAAAGVLVVLAGRALRTSTLVTTLAALALLVLGTTLLLRAGDTAAGEQPWRLLADAVPRLVTGPRPAPAAPDLLAPSVLLTGLVSVLAGVRLGRPSRLRASAPVGAAVLLVAGAALTAGAADPYGLLAVVLVVVTVLGWGLLDRPQRSPGAVPHRNRELVVASVALALVAVPVVVGGAVLARDDAFDPRSVVEPPVTDVTVANPMPMLDAWARDPQRELFTVEGAVFPLHLAVLTEYDGAAWAAPSAFRPLGEAEALLPAGERQAEVDAQVTVVNLPAPWLPVSGSPETVDRASALVDVDSGSLIDPRVRSGTAYRALGLVDAPDEAAATAAGLPDPATVGGLLATRGLPDGLRQYALSAVEGTAAPFARAKAVEAAVRGNRTLDPTAPGGSSYRRMQTFLLGDEGTPGAQAGGSEQFATAFAVLARAAGLPTRVVVGFTPGTEDTRTGVRTVRGEDALAWPEVYFTGAGWVPFSPTPDLADLGPDVPDDTPIPSAAPTPVPEPSTAVTVDVTAPGAAASGPDLTPLVLGGGAVLLVVAAPLLVLGALRARRRSAHRRAGARGSWAELLDVADLAGLRAHPGQDARELATALDARAGDGRRAATVVAAAEAEAWSPEGSSPAAGDPWQTARSIARAVRRRTSAGRRATWGVHPRPLRAGGTRKVPLPQRLREPAAVPQDDHERWAPESRADRED</sequence>
<dbReference type="Gene3D" id="3.10.620.30">
    <property type="match status" value="1"/>
</dbReference>
<accession>A0ABS2CQ68</accession>
<feature type="transmembrane region" description="Helical" evidence="2">
    <location>
        <begin position="12"/>
        <end position="32"/>
    </location>
</feature>
<feature type="transmembrane region" description="Helical" evidence="2">
    <location>
        <begin position="573"/>
        <end position="594"/>
    </location>
</feature>
<dbReference type="InterPro" id="IPR021878">
    <property type="entry name" value="TgpA_N"/>
</dbReference>
<evidence type="ECO:0000259" key="3">
    <source>
        <dbReference type="SMART" id="SM00460"/>
    </source>
</evidence>
<reference evidence="4" key="1">
    <citation type="submission" date="2021-02" db="EMBL/GenBank/DDBJ databases">
        <title>Phycicoccus sp. MQZ13P-5T, whole genome shotgun sequence.</title>
        <authorList>
            <person name="Tuo L."/>
        </authorList>
    </citation>
    <scope>NUCLEOTIDE SEQUENCE</scope>
    <source>
        <strain evidence="4">MQZ13P-5</strain>
    </source>
</reference>
<protein>
    <submittedName>
        <fullName evidence="4">Transglutaminase domain-containing protein</fullName>
    </submittedName>
</protein>
<dbReference type="EMBL" id="JAFDVD010000020">
    <property type="protein sequence ID" value="MBM6401950.1"/>
    <property type="molecule type" value="Genomic_DNA"/>
</dbReference>
<feature type="transmembrane region" description="Helical" evidence="2">
    <location>
        <begin position="38"/>
        <end position="58"/>
    </location>
</feature>
<evidence type="ECO:0000256" key="1">
    <source>
        <dbReference type="SAM" id="MobiDB-lite"/>
    </source>
</evidence>
<organism evidence="4 5">
    <name type="scientific">Phycicoccus sonneratiae</name>
    <dbReference type="NCBI Taxonomy" id="2807628"/>
    <lineage>
        <taxon>Bacteria</taxon>
        <taxon>Bacillati</taxon>
        <taxon>Actinomycetota</taxon>
        <taxon>Actinomycetes</taxon>
        <taxon>Micrococcales</taxon>
        <taxon>Intrasporangiaceae</taxon>
        <taxon>Phycicoccus</taxon>
    </lineage>
</organism>
<dbReference type="Pfam" id="PF01841">
    <property type="entry name" value="Transglut_core"/>
    <property type="match status" value="1"/>
</dbReference>
<dbReference type="PANTHER" id="PTHR42736:SF1">
    <property type="entry name" value="PROTEIN-GLUTAMINE GAMMA-GLUTAMYLTRANSFERASE"/>
    <property type="match status" value="1"/>
</dbReference>
<dbReference type="InterPro" id="IPR038765">
    <property type="entry name" value="Papain-like_cys_pep_sf"/>
</dbReference>
<feature type="transmembrane region" description="Helical" evidence="2">
    <location>
        <begin position="170"/>
        <end position="188"/>
    </location>
</feature>
<dbReference type="InterPro" id="IPR052901">
    <property type="entry name" value="Bact_TGase-like"/>
</dbReference>
<dbReference type="InterPro" id="IPR002931">
    <property type="entry name" value="Transglutaminase-like"/>
</dbReference>
<feature type="transmembrane region" description="Helical" evidence="2">
    <location>
        <begin position="146"/>
        <end position="164"/>
    </location>
</feature>
<feature type="region of interest" description="Disordered" evidence="1">
    <location>
        <begin position="685"/>
        <end position="740"/>
    </location>
</feature>
<dbReference type="SMART" id="SM00460">
    <property type="entry name" value="TGc"/>
    <property type="match status" value="1"/>
</dbReference>
<feature type="region of interest" description="Disordered" evidence="1">
    <location>
        <begin position="531"/>
        <end position="551"/>
    </location>
</feature>
<feature type="compositionally biased region" description="Basic and acidic residues" evidence="1">
    <location>
        <begin position="724"/>
        <end position="740"/>
    </location>
</feature>
<gene>
    <name evidence="4" type="ORF">JQN70_16245</name>
</gene>
<keyword evidence="2" id="KW-1133">Transmembrane helix</keyword>
<dbReference type="Proteomes" id="UP001430172">
    <property type="component" value="Unassembled WGS sequence"/>
</dbReference>
<dbReference type="SUPFAM" id="SSF54001">
    <property type="entry name" value="Cysteine proteinases"/>
    <property type="match status" value="1"/>
</dbReference>
<evidence type="ECO:0000313" key="5">
    <source>
        <dbReference type="Proteomes" id="UP001430172"/>
    </source>
</evidence>
<feature type="transmembrane region" description="Helical" evidence="2">
    <location>
        <begin position="208"/>
        <end position="227"/>
    </location>
</feature>
<proteinExistence type="predicted"/>
<dbReference type="Pfam" id="PF11992">
    <property type="entry name" value="TgpA_N"/>
    <property type="match status" value="1"/>
</dbReference>
<keyword evidence="5" id="KW-1185">Reference proteome</keyword>
<dbReference type="PANTHER" id="PTHR42736">
    <property type="entry name" value="PROTEIN-GLUTAMINE GAMMA-GLUTAMYLTRANSFERASE"/>
    <property type="match status" value="1"/>
</dbReference>
<feature type="transmembrane region" description="Helical" evidence="2">
    <location>
        <begin position="65"/>
        <end position="86"/>
    </location>
</feature>
<evidence type="ECO:0000313" key="4">
    <source>
        <dbReference type="EMBL" id="MBM6401950.1"/>
    </source>
</evidence>
<keyword evidence="2" id="KW-0472">Membrane</keyword>
<evidence type="ECO:0000256" key="2">
    <source>
        <dbReference type="SAM" id="Phobius"/>
    </source>
</evidence>
<feature type="domain" description="Transglutaminase-like" evidence="3">
    <location>
        <begin position="453"/>
        <end position="524"/>
    </location>
</feature>
<dbReference type="RefSeq" id="WP_204132424.1">
    <property type="nucleotide sequence ID" value="NZ_JAFDVD010000020.1"/>
</dbReference>
<name>A0ABS2CQ68_9MICO</name>
<feature type="transmembrane region" description="Helical" evidence="2">
    <location>
        <begin position="119"/>
        <end position="139"/>
    </location>
</feature>
<keyword evidence="2" id="KW-0812">Transmembrane</keyword>
<comment type="caution">
    <text evidence="4">The sequence shown here is derived from an EMBL/GenBank/DDBJ whole genome shotgun (WGS) entry which is preliminary data.</text>
</comment>